<dbReference type="RefSeq" id="WP_039636156.1">
    <property type="nucleotide sequence ID" value="NZ_AYSO01000020.1"/>
</dbReference>
<proteinExistence type="predicted"/>
<gene>
    <name evidence="1" type="ORF">U732_354</name>
</gene>
<evidence type="ECO:0000313" key="2">
    <source>
        <dbReference type="Proteomes" id="UP000031366"/>
    </source>
</evidence>
<comment type="caution">
    <text evidence="1">The sequence shown here is derived from an EMBL/GenBank/DDBJ whole genome shotgun (WGS) entry which is preliminary data.</text>
</comment>
<organism evidence="1 2">
    <name type="scientific">Clostridium argentinense CDC 2741</name>
    <dbReference type="NCBI Taxonomy" id="1418104"/>
    <lineage>
        <taxon>Bacteria</taxon>
        <taxon>Bacillati</taxon>
        <taxon>Bacillota</taxon>
        <taxon>Clostridia</taxon>
        <taxon>Eubacteriales</taxon>
        <taxon>Clostridiaceae</taxon>
        <taxon>Clostridium</taxon>
    </lineage>
</organism>
<dbReference type="OrthoDB" id="1947591at2"/>
<name>A0A0C1UAE4_9CLOT</name>
<accession>A0A0C1UAE4</accession>
<protein>
    <submittedName>
        <fullName evidence="1">Peptidase MA superfamily protein</fullName>
    </submittedName>
</protein>
<reference evidence="1 2" key="1">
    <citation type="journal article" date="2015" name="Infect. Genet. Evol.">
        <title>Genomic sequences of six botulinum neurotoxin-producing strains representing three clostridial species illustrate the mobility and diversity of botulinum neurotoxin genes.</title>
        <authorList>
            <person name="Smith T.J."/>
            <person name="Hill K.K."/>
            <person name="Xie G."/>
            <person name="Foley B.T."/>
            <person name="Williamson C.H."/>
            <person name="Foster J.T."/>
            <person name="Johnson S.L."/>
            <person name="Chertkov O."/>
            <person name="Teshima H."/>
            <person name="Gibbons H.S."/>
            <person name="Johnsky L.A."/>
            <person name="Karavis M.A."/>
            <person name="Smith L.A."/>
        </authorList>
    </citation>
    <scope>NUCLEOTIDE SEQUENCE [LARGE SCALE GENOMIC DNA]</scope>
    <source>
        <strain evidence="1 2">CDC 2741</strain>
    </source>
</reference>
<dbReference type="EMBL" id="AYSO01000020">
    <property type="protein sequence ID" value="KIE44520.1"/>
    <property type="molecule type" value="Genomic_DNA"/>
</dbReference>
<dbReference type="Proteomes" id="UP000031366">
    <property type="component" value="Unassembled WGS sequence"/>
</dbReference>
<evidence type="ECO:0000313" key="1">
    <source>
        <dbReference type="EMBL" id="KIE44520.1"/>
    </source>
</evidence>
<sequence>MWSTIDSEHYIFNFHKDSLAEKHIQHIISYQESCYEAICRVFNIKLDKKISYYLCDTREEVGEFYGDNEPCNGFCRYPGKEMDGIYAVYNEDIKCLGYHEDVHYIAFIAMGKASRNFIREGLAMYFDKLWWGIPNEAWVKEFAKKGNYISIRNLMNNEEFFKNNEIFTYTLAGAFTNFLIINYGNEKYGKFYSTCDDYAEEKLEQVYGKTIETLEKEFLQDINNIEFNNVIKKYVLDNI</sequence>
<keyword evidence="2" id="KW-1185">Reference proteome</keyword>
<dbReference type="STRING" id="29341.RSJ17_04570"/>
<dbReference type="AlphaFoldDB" id="A0A0C1UAE4"/>